<name>A0A1G9IX15_CLOCO</name>
<accession>A0A1G9IX15</accession>
<sequence>MEFKLNKIDTELRQQVQDSTKEGLIHRKKEIIINKDLQEENKQKFQQSLKKHCKKDAKRLSVEAEKVEEVTVEAFMDKDSKKEASRGRFLDIKR</sequence>
<dbReference type="EMBL" id="FNGL01000017">
    <property type="protein sequence ID" value="SDL29615.1"/>
    <property type="molecule type" value="Genomic_DNA"/>
</dbReference>
<dbReference type="AlphaFoldDB" id="A0A1G9IX15"/>
<organism evidence="2 4">
    <name type="scientific">Clostridium cochlearium</name>
    <dbReference type="NCBI Taxonomy" id="1494"/>
    <lineage>
        <taxon>Bacteria</taxon>
        <taxon>Bacillati</taxon>
        <taxon>Bacillota</taxon>
        <taxon>Clostridia</taxon>
        <taxon>Eubacteriales</taxon>
        <taxon>Clostridiaceae</taxon>
        <taxon>Clostridium</taxon>
    </lineage>
</organism>
<evidence type="ECO:0000313" key="4">
    <source>
        <dbReference type="Proteomes" id="UP000250223"/>
    </source>
</evidence>
<protein>
    <submittedName>
        <fullName evidence="2">Uncharacterized protein</fullName>
    </submittedName>
</protein>
<gene>
    <name evidence="2" type="ORF">NCTC13028_02159</name>
    <name evidence="1" type="ORF">SAMN05216497_11729</name>
</gene>
<evidence type="ECO:0000313" key="2">
    <source>
        <dbReference type="EMBL" id="SQB35759.1"/>
    </source>
</evidence>
<reference evidence="1 3" key="1">
    <citation type="submission" date="2016-10" db="EMBL/GenBank/DDBJ databases">
        <authorList>
            <person name="Varghese N."/>
            <person name="Submissions S."/>
        </authorList>
    </citation>
    <scope>NUCLEOTIDE SEQUENCE [LARGE SCALE GENOMIC DNA]</scope>
    <source>
        <strain evidence="1 3">NLAE-zl-C224</strain>
    </source>
</reference>
<reference evidence="2 4" key="2">
    <citation type="submission" date="2018-06" db="EMBL/GenBank/DDBJ databases">
        <authorList>
            <consortium name="Pathogen Informatics"/>
            <person name="Doyle S."/>
        </authorList>
    </citation>
    <scope>NUCLEOTIDE SEQUENCE [LARGE SCALE GENOMIC DNA]</scope>
    <source>
        <strain evidence="2 4">NCTC13028</strain>
    </source>
</reference>
<keyword evidence="3" id="KW-1185">Reference proteome</keyword>
<dbReference type="Proteomes" id="UP000250223">
    <property type="component" value="Unassembled WGS sequence"/>
</dbReference>
<dbReference type="Proteomes" id="UP000198811">
    <property type="component" value="Unassembled WGS sequence"/>
</dbReference>
<dbReference type="RefSeq" id="WP_089866933.1">
    <property type="nucleotide sequence ID" value="NZ_FNGL01000017.1"/>
</dbReference>
<dbReference type="STRING" id="1494.SAMN05216497_11729"/>
<dbReference type="OrthoDB" id="1935644at2"/>
<evidence type="ECO:0000313" key="3">
    <source>
        <dbReference type="Proteomes" id="UP000198811"/>
    </source>
</evidence>
<proteinExistence type="predicted"/>
<dbReference type="EMBL" id="UAWC01000025">
    <property type="protein sequence ID" value="SQB35759.1"/>
    <property type="molecule type" value="Genomic_DNA"/>
</dbReference>
<evidence type="ECO:0000313" key="1">
    <source>
        <dbReference type="EMBL" id="SDL29615.1"/>
    </source>
</evidence>